<accession>A0A4Y2FSG6</accession>
<reference evidence="1 2" key="1">
    <citation type="journal article" date="2019" name="Sci. Rep.">
        <title>Orb-weaving spider Araneus ventricosus genome elucidates the spidroin gene catalogue.</title>
        <authorList>
            <person name="Kono N."/>
            <person name="Nakamura H."/>
            <person name="Ohtoshi R."/>
            <person name="Moran D.A.P."/>
            <person name="Shinohara A."/>
            <person name="Yoshida Y."/>
            <person name="Fujiwara M."/>
            <person name="Mori M."/>
            <person name="Tomita M."/>
            <person name="Arakawa K."/>
        </authorList>
    </citation>
    <scope>NUCLEOTIDE SEQUENCE [LARGE SCALE GENOMIC DNA]</scope>
</reference>
<gene>
    <name evidence="1" type="ORF">AVEN_183855_1</name>
</gene>
<dbReference type="EMBL" id="BGPR01000999">
    <property type="protein sequence ID" value="GBM42574.1"/>
    <property type="molecule type" value="Genomic_DNA"/>
</dbReference>
<dbReference type="Proteomes" id="UP000499080">
    <property type="component" value="Unassembled WGS sequence"/>
</dbReference>
<evidence type="ECO:0000313" key="1">
    <source>
        <dbReference type="EMBL" id="GBM42574.1"/>
    </source>
</evidence>
<protein>
    <submittedName>
        <fullName evidence="1">Uncharacterized protein</fullName>
    </submittedName>
</protein>
<keyword evidence="2" id="KW-1185">Reference proteome</keyword>
<proteinExistence type="predicted"/>
<comment type="caution">
    <text evidence="1">The sequence shown here is derived from an EMBL/GenBank/DDBJ whole genome shotgun (WGS) entry which is preliminary data.</text>
</comment>
<evidence type="ECO:0000313" key="2">
    <source>
        <dbReference type="Proteomes" id="UP000499080"/>
    </source>
</evidence>
<sequence length="22" mass="2772">EKIKLNKEQEFELEKIKLKQQQ</sequence>
<name>A0A4Y2FSG6_ARAVE</name>
<feature type="non-terminal residue" evidence="1">
    <location>
        <position position="1"/>
    </location>
</feature>
<dbReference type="AlphaFoldDB" id="A0A4Y2FSG6"/>
<organism evidence="1 2">
    <name type="scientific">Araneus ventricosus</name>
    <name type="common">Orbweaver spider</name>
    <name type="synonym">Epeira ventricosa</name>
    <dbReference type="NCBI Taxonomy" id="182803"/>
    <lineage>
        <taxon>Eukaryota</taxon>
        <taxon>Metazoa</taxon>
        <taxon>Ecdysozoa</taxon>
        <taxon>Arthropoda</taxon>
        <taxon>Chelicerata</taxon>
        <taxon>Arachnida</taxon>
        <taxon>Araneae</taxon>
        <taxon>Araneomorphae</taxon>
        <taxon>Entelegynae</taxon>
        <taxon>Araneoidea</taxon>
        <taxon>Araneidae</taxon>
        <taxon>Araneus</taxon>
    </lineage>
</organism>